<evidence type="ECO:0000313" key="3">
    <source>
        <dbReference type="EMBL" id="RZO17790.1"/>
    </source>
</evidence>
<keyword evidence="2" id="KW-0472">Membrane</keyword>
<feature type="transmembrane region" description="Helical" evidence="2">
    <location>
        <begin position="133"/>
        <end position="151"/>
    </location>
</feature>
<reference evidence="3 4" key="1">
    <citation type="submission" date="2019-02" db="EMBL/GenBank/DDBJ databases">
        <title>Prokaryotic population dynamics and viral predation in marine succession experiment using metagenomics: the confinement effect.</title>
        <authorList>
            <person name="Haro-Moreno J.M."/>
            <person name="Rodriguez-Valera F."/>
            <person name="Lopez-Perez M."/>
        </authorList>
    </citation>
    <scope>NUCLEOTIDE SEQUENCE [LARGE SCALE GENOMIC DNA]</scope>
    <source>
        <strain evidence="3">MED-G167</strain>
    </source>
</reference>
<evidence type="ECO:0000256" key="1">
    <source>
        <dbReference type="SAM" id="Coils"/>
    </source>
</evidence>
<evidence type="ECO:0000313" key="4">
    <source>
        <dbReference type="Proteomes" id="UP000318359"/>
    </source>
</evidence>
<dbReference type="AlphaFoldDB" id="A0A520M981"/>
<feature type="transmembrane region" description="Helical" evidence="2">
    <location>
        <begin position="80"/>
        <end position="101"/>
    </location>
</feature>
<keyword evidence="1" id="KW-0175">Coiled coil</keyword>
<proteinExistence type="predicted"/>
<protein>
    <submittedName>
        <fullName evidence="3">Uncharacterized protein</fullName>
    </submittedName>
</protein>
<name>A0A520M981_9GAMM</name>
<feature type="coiled-coil region" evidence="1">
    <location>
        <begin position="203"/>
        <end position="230"/>
    </location>
</feature>
<evidence type="ECO:0000256" key="2">
    <source>
        <dbReference type="SAM" id="Phobius"/>
    </source>
</evidence>
<comment type="caution">
    <text evidence="3">The sequence shown here is derived from an EMBL/GenBank/DDBJ whole genome shotgun (WGS) entry which is preliminary data.</text>
</comment>
<feature type="transmembrane region" description="Helical" evidence="2">
    <location>
        <begin position="7"/>
        <end position="34"/>
    </location>
</feature>
<keyword evidence="2" id="KW-0812">Transmembrane</keyword>
<dbReference type="EMBL" id="SHBM01000023">
    <property type="protein sequence ID" value="RZO17790.1"/>
    <property type="molecule type" value="Genomic_DNA"/>
</dbReference>
<keyword evidence="2" id="KW-1133">Transmembrane helix</keyword>
<accession>A0A520M981</accession>
<gene>
    <name evidence="3" type="ORF">EVB00_01915</name>
</gene>
<dbReference type="Proteomes" id="UP000318359">
    <property type="component" value="Unassembled WGS sequence"/>
</dbReference>
<sequence length="299" mass="33652">MLKFVFLSLITFIITVGLLVPLTSVYFSIMIPIFSAVVGLSILNKTDEPDSSGVLIPIIMGVAILASAGLLFLSSGIGGVFFSLIAVIALLPFLFMSWFIFTDLNHEESKTKIKDRGMLGVDRFSNRLSLVKTILWGSILGMSLSLMMGIISPGNFDSRIFDPVFLKLESYGENEFLNQREKNIFNSIKDGNSRYEIDDYKTLVKINQNKEVYKNTLTSLEKKAEEDRIKNQAAIKASEDRLQRVRSNDGVYSRQGAFSKCSSEIRSKTNSGYYMNYTASRQKSMMESDLSYCMSRYGY</sequence>
<feature type="transmembrane region" description="Helical" evidence="2">
    <location>
        <begin position="54"/>
        <end position="73"/>
    </location>
</feature>
<organism evidence="3 4">
    <name type="scientific">SAR86 cluster bacterium</name>
    <dbReference type="NCBI Taxonomy" id="2030880"/>
    <lineage>
        <taxon>Bacteria</taxon>
        <taxon>Pseudomonadati</taxon>
        <taxon>Pseudomonadota</taxon>
        <taxon>Gammaproteobacteria</taxon>
        <taxon>SAR86 cluster</taxon>
    </lineage>
</organism>